<evidence type="ECO:0000313" key="3">
    <source>
        <dbReference type="Proteomes" id="UP000807342"/>
    </source>
</evidence>
<sequence length="116" mass="12873">MLERCGEGWRGSGVRIRIDIEFMSHGPQLYRHAAGCEANHGAAREDKLRTKFGSANRGSIIDGPGTAEPSEARRIIEQSTEEKYERGAPQEGSVDFQRKLNLSRQEAPASRKTFNG</sequence>
<feature type="region of interest" description="Disordered" evidence="1">
    <location>
        <begin position="51"/>
        <end position="116"/>
    </location>
</feature>
<comment type="caution">
    <text evidence="2">The sequence shown here is derived from an EMBL/GenBank/DDBJ whole genome shotgun (WGS) entry which is preliminary data.</text>
</comment>
<evidence type="ECO:0000256" key="1">
    <source>
        <dbReference type="SAM" id="MobiDB-lite"/>
    </source>
</evidence>
<dbReference type="AlphaFoldDB" id="A0A9P5XH93"/>
<proteinExistence type="predicted"/>
<evidence type="ECO:0000313" key="2">
    <source>
        <dbReference type="EMBL" id="KAF9450919.1"/>
    </source>
</evidence>
<accession>A0A9P5XH93</accession>
<protein>
    <submittedName>
        <fullName evidence="2">Uncharacterized protein</fullName>
    </submittedName>
</protein>
<organism evidence="2 3">
    <name type="scientific">Macrolepiota fuliginosa MF-IS2</name>
    <dbReference type="NCBI Taxonomy" id="1400762"/>
    <lineage>
        <taxon>Eukaryota</taxon>
        <taxon>Fungi</taxon>
        <taxon>Dikarya</taxon>
        <taxon>Basidiomycota</taxon>
        <taxon>Agaricomycotina</taxon>
        <taxon>Agaricomycetes</taxon>
        <taxon>Agaricomycetidae</taxon>
        <taxon>Agaricales</taxon>
        <taxon>Agaricineae</taxon>
        <taxon>Agaricaceae</taxon>
        <taxon>Macrolepiota</taxon>
    </lineage>
</organism>
<gene>
    <name evidence="2" type="ORF">P691DRAFT_425436</name>
</gene>
<name>A0A9P5XH93_9AGAR</name>
<dbReference type="EMBL" id="MU151095">
    <property type="protein sequence ID" value="KAF9450919.1"/>
    <property type="molecule type" value="Genomic_DNA"/>
</dbReference>
<feature type="compositionally biased region" description="Basic and acidic residues" evidence="1">
    <location>
        <begin position="70"/>
        <end position="88"/>
    </location>
</feature>
<reference evidence="2" key="1">
    <citation type="submission" date="2020-11" db="EMBL/GenBank/DDBJ databases">
        <authorList>
            <consortium name="DOE Joint Genome Institute"/>
            <person name="Ahrendt S."/>
            <person name="Riley R."/>
            <person name="Andreopoulos W."/>
            <person name="Labutti K."/>
            <person name="Pangilinan J."/>
            <person name="Ruiz-Duenas F.J."/>
            <person name="Barrasa J.M."/>
            <person name="Sanchez-Garcia M."/>
            <person name="Camarero S."/>
            <person name="Miyauchi S."/>
            <person name="Serrano A."/>
            <person name="Linde D."/>
            <person name="Babiker R."/>
            <person name="Drula E."/>
            <person name="Ayuso-Fernandez I."/>
            <person name="Pacheco R."/>
            <person name="Padilla G."/>
            <person name="Ferreira P."/>
            <person name="Barriuso J."/>
            <person name="Kellner H."/>
            <person name="Castanera R."/>
            <person name="Alfaro M."/>
            <person name="Ramirez L."/>
            <person name="Pisabarro A.G."/>
            <person name="Kuo A."/>
            <person name="Tritt A."/>
            <person name="Lipzen A."/>
            <person name="He G."/>
            <person name="Yan M."/>
            <person name="Ng V."/>
            <person name="Cullen D."/>
            <person name="Martin F."/>
            <person name="Rosso M.-N."/>
            <person name="Henrissat B."/>
            <person name="Hibbett D."/>
            <person name="Martinez A.T."/>
            <person name="Grigoriev I.V."/>
        </authorList>
    </citation>
    <scope>NUCLEOTIDE SEQUENCE</scope>
    <source>
        <strain evidence="2">MF-IS2</strain>
    </source>
</reference>
<keyword evidence="3" id="KW-1185">Reference proteome</keyword>
<dbReference type="Proteomes" id="UP000807342">
    <property type="component" value="Unassembled WGS sequence"/>
</dbReference>